<evidence type="ECO:0000313" key="3">
    <source>
        <dbReference type="Proteomes" id="UP000823616"/>
    </source>
</evidence>
<dbReference type="AlphaFoldDB" id="A0A9D9HGZ3"/>
<evidence type="ECO:0000256" key="1">
    <source>
        <dbReference type="SAM" id="MobiDB-lite"/>
    </source>
</evidence>
<proteinExistence type="predicted"/>
<comment type="caution">
    <text evidence="2">The sequence shown here is derived from an EMBL/GenBank/DDBJ whole genome shotgun (WGS) entry which is preliminary data.</text>
</comment>
<dbReference type="EMBL" id="JADIMS010000112">
    <property type="protein sequence ID" value="MBO8450659.1"/>
    <property type="molecule type" value="Genomic_DNA"/>
</dbReference>
<sequence length="265" mass="29365">MDPNGVKEALLGLEDCGADFSVVFSGKASKKVNGLYKPYSREIVLHNRNFENDNQLMYTAVHEYAHHIQCTAAGGELSPRHHTAEFWACFHGLLKKAEEAGLYTIGTEASPELAALTEEIREKCLRENGRIMRDLGKLLEKAHRLCAESGVRYEDYVDRVLCLPRTTARAAVRVASLELDASMGYEAMKVVAAQTSPEKREKAVRLISQGESPDTVRASLSAAAAAAKEKSPKERLEQEKERLEKNIARLTARLEHVEQSLASLS</sequence>
<dbReference type="Proteomes" id="UP000823616">
    <property type="component" value="Unassembled WGS sequence"/>
</dbReference>
<evidence type="ECO:0000313" key="2">
    <source>
        <dbReference type="EMBL" id="MBO8450659.1"/>
    </source>
</evidence>
<accession>A0A9D9HGZ3</accession>
<organism evidence="2 3">
    <name type="scientific">Candidatus Avitreponema avistercoris</name>
    <dbReference type="NCBI Taxonomy" id="2840705"/>
    <lineage>
        <taxon>Bacteria</taxon>
        <taxon>Pseudomonadati</taxon>
        <taxon>Spirochaetota</taxon>
        <taxon>Spirochaetia</taxon>
        <taxon>Spirochaetales</taxon>
        <taxon>Candidatus Avitreponema</taxon>
    </lineage>
</organism>
<protein>
    <submittedName>
        <fullName evidence="2">Uncharacterized protein</fullName>
    </submittedName>
</protein>
<name>A0A9D9HGZ3_9SPIR</name>
<feature type="region of interest" description="Disordered" evidence="1">
    <location>
        <begin position="219"/>
        <end position="239"/>
    </location>
</feature>
<feature type="compositionally biased region" description="Basic and acidic residues" evidence="1">
    <location>
        <begin position="227"/>
        <end position="239"/>
    </location>
</feature>
<reference evidence="2" key="2">
    <citation type="journal article" date="2021" name="PeerJ">
        <title>Extensive microbial diversity within the chicken gut microbiome revealed by metagenomics and culture.</title>
        <authorList>
            <person name="Gilroy R."/>
            <person name="Ravi A."/>
            <person name="Getino M."/>
            <person name="Pursley I."/>
            <person name="Horton D.L."/>
            <person name="Alikhan N.F."/>
            <person name="Baker D."/>
            <person name="Gharbi K."/>
            <person name="Hall N."/>
            <person name="Watson M."/>
            <person name="Adriaenssens E.M."/>
            <person name="Foster-Nyarko E."/>
            <person name="Jarju S."/>
            <person name="Secka A."/>
            <person name="Antonio M."/>
            <person name="Oren A."/>
            <person name="Chaudhuri R.R."/>
            <person name="La Ragione R."/>
            <person name="Hildebrand F."/>
            <person name="Pallen M.J."/>
        </authorList>
    </citation>
    <scope>NUCLEOTIDE SEQUENCE</scope>
    <source>
        <strain evidence="2">B3-4054</strain>
    </source>
</reference>
<gene>
    <name evidence="2" type="ORF">IAA96_06090</name>
</gene>
<reference evidence="2" key="1">
    <citation type="submission" date="2020-10" db="EMBL/GenBank/DDBJ databases">
        <authorList>
            <person name="Gilroy R."/>
        </authorList>
    </citation>
    <scope>NUCLEOTIDE SEQUENCE</scope>
    <source>
        <strain evidence="2">B3-4054</strain>
    </source>
</reference>